<evidence type="ECO:0000313" key="8">
    <source>
        <dbReference type="EMBL" id="KAL2862713.1"/>
    </source>
</evidence>
<organism evidence="8 9">
    <name type="scientific">Aspergillus lucknowensis</name>
    <dbReference type="NCBI Taxonomy" id="176173"/>
    <lineage>
        <taxon>Eukaryota</taxon>
        <taxon>Fungi</taxon>
        <taxon>Dikarya</taxon>
        <taxon>Ascomycota</taxon>
        <taxon>Pezizomycotina</taxon>
        <taxon>Eurotiomycetes</taxon>
        <taxon>Eurotiomycetidae</taxon>
        <taxon>Eurotiales</taxon>
        <taxon>Aspergillaceae</taxon>
        <taxon>Aspergillus</taxon>
        <taxon>Aspergillus subgen. Nidulantes</taxon>
    </lineage>
</organism>
<evidence type="ECO:0000256" key="1">
    <source>
        <dbReference type="ARBA" id="ARBA00022527"/>
    </source>
</evidence>
<keyword evidence="4" id="KW-0418">Kinase</keyword>
<proteinExistence type="predicted"/>
<dbReference type="PROSITE" id="PS50011">
    <property type="entry name" value="PROTEIN_KINASE_DOM"/>
    <property type="match status" value="1"/>
</dbReference>
<dbReference type="PROSITE" id="PS00107">
    <property type="entry name" value="PROTEIN_KINASE_ATP"/>
    <property type="match status" value="1"/>
</dbReference>
<reference evidence="8 9" key="1">
    <citation type="submission" date="2024-07" db="EMBL/GenBank/DDBJ databases">
        <title>Section-level genome sequencing and comparative genomics of Aspergillus sections Usti and Cavernicolus.</title>
        <authorList>
            <consortium name="Lawrence Berkeley National Laboratory"/>
            <person name="Nybo J.L."/>
            <person name="Vesth T.C."/>
            <person name="Theobald S."/>
            <person name="Frisvad J.C."/>
            <person name="Larsen T.O."/>
            <person name="Kjaerboelling I."/>
            <person name="Rothschild-Mancinelli K."/>
            <person name="Lyhne E.K."/>
            <person name="Kogle M.E."/>
            <person name="Barry K."/>
            <person name="Clum A."/>
            <person name="Na H."/>
            <person name="Ledsgaard L."/>
            <person name="Lin J."/>
            <person name="Lipzen A."/>
            <person name="Kuo A."/>
            <person name="Riley R."/>
            <person name="Mondo S."/>
            <person name="Labutti K."/>
            <person name="Haridas S."/>
            <person name="Pangalinan J."/>
            <person name="Salamov A.A."/>
            <person name="Simmons B.A."/>
            <person name="Magnuson J.K."/>
            <person name="Chen J."/>
            <person name="Drula E."/>
            <person name="Henrissat B."/>
            <person name="Wiebenga A."/>
            <person name="Lubbers R.J."/>
            <person name="Gomes A.C."/>
            <person name="Macurrencykelacurrency M.R."/>
            <person name="Stajich J."/>
            <person name="Grigoriev I.V."/>
            <person name="Mortensen U.H."/>
            <person name="De Vries R.P."/>
            <person name="Baker S.E."/>
            <person name="Andersen M.R."/>
        </authorList>
    </citation>
    <scope>NUCLEOTIDE SEQUENCE [LARGE SCALE GENOMIC DNA]</scope>
    <source>
        <strain evidence="8 9">CBS 449.75</strain>
    </source>
</reference>
<evidence type="ECO:0000256" key="6">
    <source>
        <dbReference type="PROSITE-ProRule" id="PRU10141"/>
    </source>
</evidence>
<dbReference type="PANTHER" id="PTHR45646:SF11">
    <property type="entry name" value="SERINE_THREONINE-PROTEIN KINASE DOA"/>
    <property type="match status" value="1"/>
</dbReference>
<dbReference type="InterPro" id="IPR011009">
    <property type="entry name" value="Kinase-like_dom_sf"/>
</dbReference>
<dbReference type="Gene3D" id="1.10.510.10">
    <property type="entry name" value="Transferase(Phosphotransferase) domain 1"/>
    <property type="match status" value="1"/>
</dbReference>
<dbReference type="Pfam" id="PF00069">
    <property type="entry name" value="Pkinase"/>
    <property type="match status" value="2"/>
</dbReference>
<dbReference type="RefSeq" id="XP_070881692.1">
    <property type="nucleotide sequence ID" value="XM_071030310.1"/>
</dbReference>
<name>A0ABR4LDU7_9EURO</name>
<evidence type="ECO:0000256" key="3">
    <source>
        <dbReference type="ARBA" id="ARBA00022741"/>
    </source>
</evidence>
<dbReference type="InterPro" id="IPR000719">
    <property type="entry name" value="Prot_kinase_dom"/>
</dbReference>
<evidence type="ECO:0000313" key="9">
    <source>
        <dbReference type="Proteomes" id="UP001610432"/>
    </source>
</evidence>
<dbReference type="SUPFAM" id="SSF56112">
    <property type="entry name" value="Protein kinase-like (PK-like)"/>
    <property type="match status" value="1"/>
</dbReference>
<dbReference type="InterPro" id="IPR017441">
    <property type="entry name" value="Protein_kinase_ATP_BS"/>
</dbReference>
<keyword evidence="5 6" id="KW-0067">ATP-binding</keyword>
<feature type="binding site" evidence="6">
    <location>
        <position position="109"/>
    </location>
    <ligand>
        <name>ATP</name>
        <dbReference type="ChEBI" id="CHEBI:30616"/>
    </ligand>
</feature>
<dbReference type="GeneID" id="98145382"/>
<keyword evidence="1" id="KW-0723">Serine/threonine-protein kinase</keyword>
<sequence length="437" mass="50160">MHQRPEIQMGFIRLFSRYLRFSEIDGKPLLFRKSMATYPAKNQMAQTPYISSVDAEPLHRYKPSGYHPTLLGDVIHSGRYKILHKLGWGGYSTVWAARDTRRAKYVAVKICIAEQNRESPIRELHTMEELASRAVLLKHVVQMLDKFVLEGPNGSHQCLVYELLGPSVPDICDAKFSGGRLPGRLAKSIAKQSLAALDELHQLSICHGDLHTRNLAFTMPCMDGLSEEKFMQALGKPEIGPVQWRNGEKLSLQPEVPSYIVRPAAPQTQLWDPDQPIKLIDFGESFSRDTVPRTLHTPLSLRAPEVIFRDRFDYRVDLWSMGCLLFELFTGQPPFDSFMITPPILIEQMRELASDDFPRRWQEMADTVYKKEEAETESPGPNLHEWLQEVYFERSITPDLDKADIERLGQIIARLLRFEPSTRASAREVLEDQWLNE</sequence>
<comment type="caution">
    <text evidence="8">The sequence shown here is derived from an EMBL/GenBank/DDBJ whole genome shotgun (WGS) entry which is preliminary data.</text>
</comment>
<evidence type="ECO:0000259" key="7">
    <source>
        <dbReference type="PROSITE" id="PS50011"/>
    </source>
</evidence>
<gene>
    <name evidence="8" type="ORF">BJX67DRAFT_365851</name>
</gene>
<dbReference type="PANTHER" id="PTHR45646">
    <property type="entry name" value="SERINE/THREONINE-PROTEIN KINASE DOA-RELATED"/>
    <property type="match status" value="1"/>
</dbReference>
<feature type="domain" description="Protein kinase" evidence="7">
    <location>
        <begin position="80"/>
        <end position="435"/>
    </location>
</feature>
<dbReference type="Proteomes" id="UP001610432">
    <property type="component" value="Unassembled WGS sequence"/>
</dbReference>
<dbReference type="EMBL" id="JBFXLQ010000063">
    <property type="protein sequence ID" value="KAL2862713.1"/>
    <property type="molecule type" value="Genomic_DNA"/>
</dbReference>
<accession>A0ABR4LDU7</accession>
<evidence type="ECO:0000256" key="4">
    <source>
        <dbReference type="ARBA" id="ARBA00022777"/>
    </source>
</evidence>
<evidence type="ECO:0000256" key="2">
    <source>
        <dbReference type="ARBA" id="ARBA00022679"/>
    </source>
</evidence>
<keyword evidence="9" id="KW-1185">Reference proteome</keyword>
<dbReference type="InterPro" id="IPR051175">
    <property type="entry name" value="CLK_kinases"/>
</dbReference>
<keyword evidence="3 6" id="KW-0547">Nucleotide-binding</keyword>
<dbReference type="Gene3D" id="3.30.200.20">
    <property type="entry name" value="Phosphorylase Kinase, domain 1"/>
    <property type="match status" value="1"/>
</dbReference>
<evidence type="ECO:0000256" key="5">
    <source>
        <dbReference type="ARBA" id="ARBA00022840"/>
    </source>
</evidence>
<keyword evidence="2" id="KW-0808">Transferase</keyword>
<protein>
    <submittedName>
        <fullName evidence="8">Kinase-like domain-containing protein</fullName>
    </submittedName>
</protein>